<sequence>MPPTPWTPERSTGVSQGVEGEWFDFSFVASAKQPTCVPLAECFLTELEQRNAKQGALLEDRTFHALVDSTEVALDLAFRYDNDRVSPLVP</sequence>
<proteinExistence type="predicted"/>
<comment type="caution">
    <text evidence="1">The sequence shown here is derived from an EMBL/GenBank/DDBJ whole genome shotgun (WGS) entry which is preliminary data.</text>
</comment>
<organism evidence="1 2">
    <name type="scientific">Symbiodinium microadriaticum</name>
    <name type="common">Dinoflagellate</name>
    <name type="synonym">Zooxanthella microadriatica</name>
    <dbReference type="NCBI Taxonomy" id="2951"/>
    <lineage>
        <taxon>Eukaryota</taxon>
        <taxon>Sar</taxon>
        <taxon>Alveolata</taxon>
        <taxon>Dinophyceae</taxon>
        <taxon>Suessiales</taxon>
        <taxon>Symbiodiniaceae</taxon>
        <taxon>Symbiodinium</taxon>
    </lineage>
</organism>
<protein>
    <submittedName>
        <fullName evidence="1">Uncharacterized protein</fullName>
    </submittedName>
</protein>
<evidence type="ECO:0000313" key="2">
    <source>
        <dbReference type="Proteomes" id="UP000186817"/>
    </source>
</evidence>
<gene>
    <name evidence="1" type="ORF">AK812_SmicGene26345</name>
</gene>
<reference evidence="1 2" key="1">
    <citation type="submission" date="2016-02" db="EMBL/GenBank/DDBJ databases">
        <title>Genome analysis of coral dinoflagellate symbionts highlights evolutionary adaptations to a symbiotic lifestyle.</title>
        <authorList>
            <person name="Aranda M."/>
            <person name="Li Y."/>
            <person name="Liew Y.J."/>
            <person name="Baumgarten S."/>
            <person name="Simakov O."/>
            <person name="Wilson M."/>
            <person name="Piel J."/>
            <person name="Ashoor H."/>
            <person name="Bougouffa S."/>
            <person name="Bajic V.B."/>
            <person name="Ryu T."/>
            <person name="Ravasi T."/>
            <person name="Bayer T."/>
            <person name="Micklem G."/>
            <person name="Kim H."/>
            <person name="Bhak J."/>
            <person name="Lajeunesse T.C."/>
            <person name="Voolstra C.R."/>
        </authorList>
    </citation>
    <scope>NUCLEOTIDE SEQUENCE [LARGE SCALE GENOMIC DNA]</scope>
    <source>
        <strain evidence="1 2">CCMP2467</strain>
    </source>
</reference>
<accession>A0A1Q9D9L6</accession>
<dbReference type="OrthoDB" id="10550739at2759"/>
<dbReference type="AlphaFoldDB" id="A0A1Q9D9L6"/>
<dbReference type="Proteomes" id="UP000186817">
    <property type="component" value="Unassembled WGS sequence"/>
</dbReference>
<name>A0A1Q9D9L6_SYMMI</name>
<dbReference type="EMBL" id="LSRX01000644">
    <property type="protein sequence ID" value="OLP91894.1"/>
    <property type="molecule type" value="Genomic_DNA"/>
</dbReference>
<evidence type="ECO:0000313" key="1">
    <source>
        <dbReference type="EMBL" id="OLP91894.1"/>
    </source>
</evidence>
<keyword evidence="2" id="KW-1185">Reference proteome</keyword>